<feature type="transmembrane region" description="Helical" evidence="9">
    <location>
        <begin position="29"/>
        <end position="52"/>
    </location>
</feature>
<sequence>MSTSTTALLVVPLLVLIAPILSRGLGRWVTIPVVVFELVLGILAGPALLGWVDEAEFISKLSEFGVTLLFFVAGTELTASAVRGRTARRAWLGWLISIGVGVAAGFAVSPGLGAIIIGISLASTALGTLLPILRDSGDLGTPFGDSIGALGAAGEFGPIVAISLFLGGRSLGAASLVLVLFGVIAVVAIVQAGRRPHQRLHRFVESTLHTSAQFAVRAVLAVLAILVFLTLQLEIDMLLGAFTAGIVWKLLIRDADESTQRSVEAKVDAVAFGFLVPIFFVYTGVKFDLAALLDAPASFLWIPAVLVALLLVRGLPSMLAAPAGASRREQIATGLFGATGLPIIVVVTDIGVRQEVLTSTQAAILVGSGLLSVLIFPLVAAALRETPRASVGD</sequence>
<dbReference type="InterPro" id="IPR006153">
    <property type="entry name" value="Cation/H_exchanger_TM"/>
</dbReference>
<keyword evidence="12" id="KW-1185">Reference proteome</keyword>
<reference evidence="11 12" key="1">
    <citation type="journal article" date="2023" name="Virus Evol.">
        <title>Computational host range prediction-The good, the bad, and the ugly.</title>
        <authorList>
            <person name="Howell A.A."/>
            <person name="Versoza C.J."/>
            <person name="Pfeifer S.P."/>
        </authorList>
    </citation>
    <scope>NUCLEOTIDE SEQUENCE [LARGE SCALE GENOMIC DNA]</scope>
    <source>
        <strain evidence="11 12">1610/1b</strain>
    </source>
</reference>
<dbReference type="InterPro" id="IPR038770">
    <property type="entry name" value="Na+/solute_symporter_sf"/>
</dbReference>
<name>A0ABZ2U842_9ACTN</name>
<dbReference type="Pfam" id="PF00999">
    <property type="entry name" value="Na_H_Exchanger"/>
    <property type="match status" value="1"/>
</dbReference>
<keyword evidence="7" id="KW-0406">Ion transport</keyword>
<protein>
    <submittedName>
        <fullName evidence="11">Cation:proton antiporter</fullName>
    </submittedName>
</protein>
<organism evidence="11 12">
    <name type="scientific">Gordonia hydrophobica</name>
    <dbReference type="NCBI Taxonomy" id="40516"/>
    <lineage>
        <taxon>Bacteria</taxon>
        <taxon>Bacillati</taxon>
        <taxon>Actinomycetota</taxon>
        <taxon>Actinomycetes</taxon>
        <taxon>Mycobacteriales</taxon>
        <taxon>Gordoniaceae</taxon>
        <taxon>Gordonia</taxon>
    </lineage>
</organism>
<keyword evidence="8 9" id="KW-0472">Membrane</keyword>
<feature type="domain" description="Cation/H+ exchanger transmembrane" evidence="10">
    <location>
        <begin position="14"/>
        <end position="379"/>
    </location>
</feature>
<evidence type="ECO:0000259" key="10">
    <source>
        <dbReference type="Pfam" id="PF00999"/>
    </source>
</evidence>
<evidence type="ECO:0000256" key="1">
    <source>
        <dbReference type="ARBA" id="ARBA00004141"/>
    </source>
</evidence>
<proteinExistence type="inferred from homology"/>
<dbReference type="RefSeq" id="WP_066170073.1">
    <property type="nucleotide sequence ID" value="NZ_CP136137.1"/>
</dbReference>
<feature type="transmembrane region" description="Helical" evidence="9">
    <location>
        <begin position="89"/>
        <end position="108"/>
    </location>
</feature>
<dbReference type="PANTHER" id="PTHR43562:SF1">
    <property type="entry name" value="NA(+)_H(+) ANTIPORTER YJBQ-RELATED"/>
    <property type="match status" value="1"/>
</dbReference>
<evidence type="ECO:0000256" key="3">
    <source>
        <dbReference type="ARBA" id="ARBA00022448"/>
    </source>
</evidence>
<feature type="transmembrane region" description="Helical" evidence="9">
    <location>
        <begin position="64"/>
        <end position="82"/>
    </location>
</feature>
<dbReference type="Gene3D" id="1.20.1530.20">
    <property type="match status" value="1"/>
</dbReference>
<feature type="transmembrane region" description="Helical" evidence="9">
    <location>
        <begin position="297"/>
        <end position="319"/>
    </location>
</feature>
<feature type="transmembrane region" description="Helical" evidence="9">
    <location>
        <begin position="214"/>
        <end position="231"/>
    </location>
</feature>
<evidence type="ECO:0000256" key="9">
    <source>
        <dbReference type="SAM" id="Phobius"/>
    </source>
</evidence>
<dbReference type="Proteomes" id="UP001479933">
    <property type="component" value="Chromosome"/>
</dbReference>
<feature type="transmembrane region" description="Helical" evidence="9">
    <location>
        <begin position="172"/>
        <end position="193"/>
    </location>
</feature>
<feature type="transmembrane region" description="Helical" evidence="9">
    <location>
        <begin position="237"/>
        <end position="255"/>
    </location>
</feature>
<comment type="similarity">
    <text evidence="2">Belongs to the monovalent cation:proton antiporter 2 (CPA2) transporter (TC 2.A.37) family.</text>
</comment>
<evidence type="ECO:0000256" key="5">
    <source>
        <dbReference type="ARBA" id="ARBA00022692"/>
    </source>
</evidence>
<keyword evidence="4" id="KW-0050">Antiport</keyword>
<accession>A0ABZ2U842</accession>
<keyword evidence="3" id="KW-0813">Transport</keyword>
<evidence type="ECO:0000256" key="6">
    <source>
        <dbReference type="ARBA" id="ARBA00022989"/>
    </source>
</evidence>
<keyword evidence="5 9" id="KW-0812">Transmembrane</keyword>
<feature type="transmembrane region" description="Helical" evidence="9">
    <location>
        <begin position="362"/>
        <end position="383"/>
    </location>
</feature>
<dbReference type="EMBL" id="CP136137">
    <property type="protein sequence ID" value="WYY08981.1"/>
    <property type="molecule type" value="Genomic_DNA"/>
</dbReference>
<dbReference type="PANTHER" id="PTHR43562">
    <property type="entry name" value="NAPA-TYPE SODIUM/HYDROGEN ANTIPORTER"/>
    <property type="match status" value="1"/>
</dbReference>
<evidence type="ECO:0000256" key="2">
    <source>
        <dbReference type="ARBA" id="ARBA00005551"/>
    </source>
</evidence>
<feature type="transmembrane region" description="Helical" evidence="9">
    <location>
        <begin position="145"/>
        <end position="166"/>
    </location>
</feature>
<comment type="subcellular location">
    <subcellularLocation>
        <location evidence="1">Membrane</location>
        <topology evidence="1">Multi-pass membrane protein</topology>
    </subcellularLocation>
</comment>
<feature type="transmembrane region" description="Helical" evidence="9">
    <location>
        <begin position="267"/>
        <end position="285"/>
    </location>
</feature>
<feature type="transmembrane region" description="Helical" evidence="9">
    <location>
        <begin position="331"/>
        <end position="350"/>
    </location>
</feature>
<gene>
    <name evidence="11" type="ORF">RVF87_07980</name>
</gene>
<evidence type="ECO:0000313" key="12">
    <source>
        <dbReference type="Proteomes" id="UP001479933"/>
    </source>
</evidence>
<evidence type="ECO:0000256" key="7">
    <source>
        <dbReference type="ARBA" id="ARBA00023065"/>
    </source>
</evidence>
<evidence type="ECO:0000256" key="4">
    <source>
        <dbReference type="ARBA" id="ARBA00022449"/>
    </source>
</evidence>
<feature type="transmembrane region" description="Helical" evidence="9">
    <location>
        <begin position="114"/>
        <end position="133"/>
    </location>
</feature>
<evidence type="ECO:0000256" key="8">
    <source>
        <dbReference type="ARBA" id="ARBA00023136"/>
    </source>
</evidence>
<feature type="transmembrane region" description="Helical" evidence="9">
    <location>
        <begin position="6"/>
        <end position="22"/>
    </location>
</feature>
<keyword evidence="6 9" id="KW-1133">Transmembrane helix</keyword>
<evidence type="ECO:0000313" key="11">
    <source>
        <dbReference type="EMBL" id="WYY08981.1"/>
    </source>
</evidence>